<dbReference type="EMBL" id="QVLX01000003">
    <property type="protein sequence ID" value="RGE87922.1"/>
    <property type="molecule type" value="Genomic_DNA"/>
</dbReference>
<dbReference type="GeneID" id="97191635"/>
<dbReference type="SUPFAM" id="SSF51695">
    <property type="entry name" value="PLC-like phosphodiesterases"/>
    <property type="match status" value="1"/>
</dbReference>
<accession>A0A3E3K3I3</accession>
<organism evidence="2 3">
    <name type="scientific">Sellimonas intestinalis</name>
    <dbReference type="NCBI Taxonomy" id="1653434"/>
    <lineage>
        <taxon>Bacteria</taxon>
        <taxon>Bacillati</taxon>
        <taxon>Bacillota</taxon>
        <taxon>Clostridia</taxon>
        <taxon>Lachnospirales</taxon>
        <taxon>Lachnospiraceae</taxon>
        <taxon>Sellimonas</taxon>
    </lineage>
</organism>
<sequence length="246" mass="28240">MNYVKVFAHRGASAYAPENTLAAFRLAEEQGADGIELDVQLTKDGQVVVIHDENIDRTGTGTGAVRDYTLEELRKLSFHNHMEAYEGEKIPTLEEVLTFVKQGRMEVNIELKTGVYWYPEIEKKTIEIVKKAGMEERVIYSSFNHYSVQKILSMDTKAETAYLYTDVMLDVEKYAEKTGVQGLHPAVFHLYMSDFMKRYQESGLKIRVWTVNREKDMKNFIEAGLEAVITNYPDTAIEVRRQVNHA</sequence>
<reference evidence="2 3" key="1">
    <citation type="submission" date="2018-08" db="EMBL/GenBank/DDBJ databases">
        <title>A genome reference for cultivated species of the human gut microbiota.</title>
        <authorList>
            <person name="Zou Y."/>
            <person name="Xue W."/>
            <person name="Luo G."/>
        </authorList>
    </citation>
    <scope>NUCLEOTIDE SEQUENCE [LARGE SCALE GENOMIC DNA]</scope>
    <source>
        <strain evidence="2 3">AF37-2AT</strain>
    </source>
</reference>
<dbReference type="Pfam" id="PF03009">
    <property type="entry name" value="GDPD"/>
    <property type="match status" value="1"/>
</dbReference>
<keyword evidence="3" id="KW-1185">Reference proteome</keyword>
<comment type="caution">
    <text evidence="2">The sequence shown here is derived from an EMBL/GenBank/DDBJ whole genome shotgun (WGS) entry which is preliminary data.</text>
</comment>
<dbReference type="RefSeq" id="WP_024731642.1">
    <property type="nucleotide sequence ID" value="NZ_BAABYU010000001.1"/>
</dbReference>
<dbReference type="InterPro" id="IPR030395">
    <property type="entry name" value="GP_PDE_dom"/>
</dbReference>
<dbReference type="AlphaFoldDB" id="A0A3E3K3I3"/>
<dbReference type="Proteomes" id="UP000261080">
    <property type="component" value="Unassembled WGS sequence"/>
</dbReference>
<name>A0A3E3K3I3_9FIRM</name>
<evidence type="ECO:0000259" key="1">
    <source>
        <dbReference type="PROSITE" id="PS51704"/>
    </source>
</evidence>
<evidence type="ECO:0000313" key="3">
    <source>
        <dbReference type="Proteomes" id="UP000261080"/>
    </source>
</evidence>
<dbReference type="InterPro" id="IPR017946">
    <property type="entry name" value="PLC-like_Pdiesterase_TIM-brl"/>
</dbReference>
<dbReference type="GO" id="GO:0008081">
    <property type="term" value="F:phosphoric diester hydrolase activity"/>
    <property type="evidence" value="ECO:0007669"/>
    <property type="project" value="InterPro"/>
</dbReference>
<protein>
    <submittedName>
        <fullName evidence="2">Glycerophosphodiester phosphodiesterase</fullName>
    </submittedName>
</protein>
<evidence type="ECO:0000313" key="2">
    <source>
        <dbReference type="EMBL" id="RGE87922.1"/>
    </source>
</evidence>
<gene>
    <name evidence="2" type="ORF">DW016_07375</name>
</gene>
<dbReference type="PANTHER" id="PTHR46211">
    <property type="entry name" value="GLYCEROPHOSPHORYL DIESTER PHOSPHODIESTERASE"/>
    <property type="match status" value="1"/>
</dbReference>
<dbReference type="PROSITE" id="PS51704">
    <property type="entry name" value="GP_PDE"/>
    <property type="match status" value="1"/>
</dbReference>
<dbReference type="Gene3D" id="3.20.20.190">
    <property type="entry name" value="Phosphatidylinositol (PI) phosphodiesterase"/>
    <property type="match status" value="1"/>
</dbReference>
<dbReference type="PANTHER" id="PTHR46211:SF1">
    <property type="entry name" value="GLYCEROPHOSPHODIESTER PHOSPHODIESTERASE, CYTOPLASMIC"/>
    <property type="match status" value="1"/>
</dbReference>
<dbReference type="CDD" id="cd08563">
    <property type="entry name" value="GDPD_TtGDE_like"/>
    <property type="match status" value="1"/>
</dbReference>
<proteinExistence type="predicted"/>
<feature type="domain" description="GP-PDE" evidence="1">
    <location>
        <begin position="4"/>
        <end position="240"/>
    </location>
</feature>
<dbReference type="GO" id="GO:0006629">
    <property type="term" value="P:lipid metabolic process"/>
    <property type="evidence" value="ECO:0007669"/>
    <property type="project" value="InterPro"/>
</dbReference>
<dbReference type="OrthoDB" id="384721at2"/>